<dbReference type="Pfam" id="PF04055">
    <property type="entry name" value="Radical_SAM"/>
    <property type="match status" value="1"/>
</dbReference>
<evidence type="ECO:0000259" key="3">
    <source>
        <dbReference type="PROSITE" id="PS51918"/>
    </source>
</evidence>
<dbReference type="SFLD" id="SFLDG01065">
    <property type="entry name" value="anaerobic_coproporphyrinogen-I"/>
    <property type="match status" value="1"/>
</dbReference>
<feature type="domain" description="Radical SAM core" evidence="3">
    <location>
        <begin position="10"/>
        <end position="246"/>
    </location>
</feature>
<keyword evidence="2" id="KW-0143">Chaperone</keyword>
<keyword evidence="2" id="KW-0349">Heme</keyword>
<dbReference type="GO" id="GO:0006779">
    <property type="term" value="P:porphyrin-containing compound biosynthetic process"/>
    <property type="evidence" value="ECO:0007669"/>
    <property type="project" value="InterPro"/>
</dbReference>
<organism evidence="4 5">
    <name type="scientific">Candidatus Chromulinivorax destructor</name>
    <dbReference type="NCBI Taxonomy" id="2066483"/>
    <lineage>
        <taxon>Bacteria</taxon>
        <taxon>Candidatus Babelota</taxon>
        <taxon>Candidatus Babeliae</taxon>
        <taxon>Candidatus Babeliales</taxon>
        <taxon>Candidatus Chromulinivoraceae</taxon>
        <taxon>Candidatus Chromulinivorax</taxon>
    </lineage>
</organism>
<keyword evidence="2" id="KW-0963">Cytoplasm</keyword>
<dbReference type="InterPro" id="IPR007197">
    <property type="entry name" value="rSAM"/>
</dbReference>
<dbReference type="GO" id="GO:0004109">
    <property type="term" value="F:coproporphyrinogen oxidase activity"/>
    <property type="evidence" value="ECO:0007669"/>
    <property type="project" value="InterPro"/>
</dbReference>
<protein>
    <recommendedName>
        <fullName evidence="2">Heme chaperone HemW</fullName>
    </recommendedName>
</protein>
<dbReference type="EMBL" id="CP025544">
    <property type="protein sequence ID" value="AXK60411.1"/>
    <property type="molecule type" value="Genomic_DNA"/>
</dbReference>
<keyword evidence="2" id="KW-0004">4Fe-4S</keyword>
<comment type="subcellular location">
    <subcellularLocation>
        <location evidence="2">Cytoplasm</location>
    </subcellularLocation>
</comment>
<evidence type="ECO:0000256" key="1">
    <source>
        <dbReference type="ARBA" id="ARBA00006100"/>
    </source>
</evidence>
<dbReference type="GO" id="GO:0051539">
    <property type="term" value="F:4 iron, 4 sulfur cluster binding"/>
    <property type="evidence" value="ECO:0007669"/>
    <property type="project" value="UniProtKB-UniRule"/>
</dbReference>
<dbReference type="PROSITE" id="PS51918">
    <property type="entry name" value="RADICAL_SAM"/>
    <property type="match status" value="1"/>
</dbReference>
<dbReference type="GO" id="GO:0005737">
    <property type="term" value="C:cytoplasm"/>
    <property type="evidence" value="ECO:0007669"/>
    <property type="project" value="UniProtKB-SubCell"/>
</dbReference>
<evidence type="ECO:0000256" key="2">
    <source>
        <dbReference type="RuleBase" id="RU364116"/>
    </source>
</evidence>
<dbReference type="KEGG" id="cdes:C0J27_01455"/>
<sequence>MAPRKHRLSYYFKNLEHLYVHWPFCPYKCNFCDFVAIASHESFMQQYHESLCKEIQDFKDLYDAQAPLKTLYIGGGTPSTYPLPLILDMFAILKETISFDESTEVTLEVNPGTVEQGALEVWKSIGINRLSIGVQSLKDTVLQGLNRHQTKIDVINLLQKTEPLFENVSVDFIVGLPGVSAEEWKAMILQAMTWPIKHISVYFLMVHEKTPLYFKIKQKSVVLPPDDEIVDLYYWTVDVLEQHGFHRYELSNFAKKGFESKHNTAYWERKGYKGFGLGACSFNGQYRFQNNKNLRNYFQAVLDKNDLIHDVEEITPAQISMEKIMLGLRQAQGINIADVIQDFSLPQQQHFKERADWLEAKGFVRQEAGRLFLTPQGFILENEVAVNLFPE</sequence>
<dbReference type="InterPro" id="IPR006638">
    <property type="entry name" value="Elp3/MiaA/NifB-like_rSAM"/>
</dbReference>
<dbReference type="PANTHER" id="PTHR13932">
    <property type="entry name" value="COPROPORPHYRINIGEN III OXIDASE"/>
    <property type="match status" value="1"/>
</dbReference>
<keyword evidence="2" id="KW-0949">S-adenosyl-L-methionine</keyword>
<dbReference type="SFLD" id="SFLDS00029">
    <property type="entry name" value="Radical_SAM"/>
    <property type="match status" value="1"/>
</dbReference>
<proteinExistence type="inferred from homology"/>
<dbReference type="OrthoDB" id="9808022at2"/>
<dbReference type="NCBIfam" id="TIGR00539">
    <property type="entry name" value="hemN_rel"/>
    <property type="match status" value="1"/>
</dbReference>
<dbReference type="SMART" id="SM00729">
    <property type="entry name" value="Elp3"/>
    <property type="match status" value="1"/>
</dbReference>
<dbReference type="SFLD" id="SFLDF00562">
    <property type="entry name" value="HemN-like__clustered_with_heat"/>
    <property type="match status" value="1"/>
</dbReference>
<dbReference type="Proteomes" id="UP000254834">
    <property type="component" value="Chromosome"/>
</dbReference>
<dbReference type="SFLD" id="SFLDG01082">
    <property type="entry name" value="B12-binding_domain_containing"/>
    <property type="match status" value="1"/>
</dbReference>
<keyword evidence="2" id="KW-0408">Iron</keyword>
<dbReference type="CDD" id="cd01335">
    <property type="entry name" value="Radical_SAM"/>
    <property type="match status" value="1"/>
</dbReference>
<keyword evidence="2" id="KW-0411">Iron-sulfur</keyword>
<dbReference type="GO" id="GO:0046872">
    <property type="term" value="F:metal ion binding"/>
    <property type="evidence" value="ECO:0007669"/>
    <property type="project" value="UniProtKB-UniRule"/>
</dbReference>
<evidence type="ECO:0000313" key="5">
    <source>
        <dbReference type="Proteomes" id="UP000254834"/>
    </source>
</evidence>
<comment type="function">
    <text evidence="2">Probably acts as a heme chaperone, transferring heme to an unknown acceptor. Binds one molecule of heme per monomer, possibly covalently. Binds 1 [4Fe-4S] cluster. The cluster is coordinated with 3 cysteines and an exchangeable S-adenosyl-L-methionine.</text>
</comment>
<dbReference type="AlphaFoldDB" id="A0A345ZAU4"/>
<evidence type="ECO:0000313" key="4">
    <source>
        <dbReference type="EMBL" id="AXK60411.1"/>
    </source>
</evidence>
<comment type="similarity">
    <text evidence="1">Belongs to the anaerobic coproporphyrinogen-III oxidase family. HemW subfamily.</text>
</comment>
<dbReference type="Pfam" id="PF06969">
    <property type="entry name" value="HemN_C"/>
    <property type="match status" value="1"/>
</dbReference>
<accession>A0A345ZAU4</accession>
<dbReference type="PANTHER" id="PTHR13932:SF5">
    <property type="entry name" value="RADICAL S-ADENOSYL METHIONINE DOMAIN-CONTAINING PROTEIN 1, MITOCHONDRIAL"/>
    <property type="match status" value="1"/>
</dbReference>
<dbReference type="Gene3D" id="3.80.30.20">
    <property type="entry name" value="tm_1862 like domain"/>
    <property type="match status" value="1"/>
</dbReference>
<dbReference type="SUPFAM" id="SSF102114">
    <property type="entry name" value="Radical SAM enzymes"/>
    <property type="match status" value="1"/>
</dbReference>
<dbReference type="InterPro" id="IPR010723">
    <property type="entry name" value="HemN_C"/>
</dbReference>
<dbReference type="InterPro" id="IPR023404">
    <property type="entry name" value="rSAM_horseshoe"/>
</dbReference>
<reference evidence="4 5" key="1">
    <citation type="submission" date="2017-12" db="EMBL/GenBank/DDBJ databases">
        <title>Chromulinavorax destructans is a abundant pathogen of dominant heterotrophic picoflagllates.</title>
        <authorList>
            <person name="Deeg C.M."/>
            <person name="Zimmer M."/>
            <person name="Suttle C.A."/>
        </authorList>
    </citation>
    <scope>NUCLEOTIDE SEQUENCE [LARGE SCALE GENOMIC DNA]</scope>
    <source>
        <strain evidence="4 5">SeV1</strain>
    </source>
</reference>
<keyword evidence="2" id="KW-0479">Metal-binding</keyword>
<dbReference type="InterPro" id="IPR004559">
    <property type="entry name" value="HemW-like"/>
</dbReference>
<keyword evidence="5" id="KW-1185">Reference proteome</keyword>
<dbReference type="InterPro" id="IPR034505">
    <property type="entry name" value="Coproporphyrinogen-III_oxidase"/>
</dbReference>
<dbReference type="InterPro" id="IPR058240">
    <property type="entry name" value="rSAM_sf"/>
</dbReference>
<gene>
    <name evidence="4" type="ORF">C0J27_01455</name>
</gene>
<name>A0A345ZAU4_9BACT</name>